<evidence type="ECO:0000313" key="5">
    <source>
        <dbReference type="EnsemblPlants" id="Pp3c24_4430V3.7"/>
    </source>
</evidence>
<reference evidence="5 6" key="2">
    <citation type="journal article" date="2018" name="Plant J.">
        <title>The Physcomitrella patens chromosome-scale assembly reveals moss genome structure and evolution.</title>
        <authorList>
            <person name="Lang D."/>
            <person name="Ullrich K.K."/>
            <person name="Murat F."/>
            <person name="Fuchs J."/>
            <person name="Jenkins J."/>
            <person name="Haas F.B."/>
            <person name="Piednoel M."/>
            <person name="Gundlach H."/>
            <person name="Van Bel M."/>
            <person name="Meyberg R."/>
            <person name="Vives C."/>
            <person name="Morata J."/>
            <person name="Symeonidi A."/>
            <person name="Hiss M."/>
            <person name="Muchero W."/>
            <person name="Kamisugi Y."/>
            <person name="Saleh O."/>
            <person name="Blanc G."/>
            <person name="Decker E.L."/>
            <person name="van Gessel N."/>
            <person name="Grimwood J."/>
            <person name="Hayes R.D."/>
            <person name="Graham S.W."/>
            <person name="Gunter L.E."/>
            <person name="McDaniel S.F."/>
            <person name="Hoernstein S.N.W."/>
            <person name="Larsson A."/>
            <person name="Li F.W."/>
            <person name="Perroud P.F."/>
            <person name="Phillips J."/>
            <person name="Ranjan P."/>
            <person name="Rokshar D.S."/>
            <person name="Rothfels C.J."/>
            <person name="Schneider L."/>
            <person name="Shu S."/>
            <person name="Stevenson D.W."/>
            <person name="Thummler F."/>
            <person name="Tillich M."/>
            <person name="Villarreal Aguilar J.C."/>
            <person name="Widiez T."/>
            <person name="Wong G.K."/>
            <person name="Wymore A."/>
            <person name="Zhang Y."/>
            <person name="Zimmer A.D."/>
            <person name="Quatrano R.S."/>
            <person name="Mayer K.F.X."/>
            <person name="Goodstein D."/>
            <person name="Casacuberta J.M."/>
            <person name="Vandepoele K."/>
            <person name="Reski R."/>
            <person name="Cuming A.C."/>
            <person name="Tuskan G.A."/>
            <person name="Maumus F."/>
            <person name="Salse J."/>
            <person name="Schmutz J."/>
            <person name="Rensing S.A."/>
        </authorList>
    </citation>
    <scope>NUCLEOTIDE SEQUENCE [LARGE SCALE GENOMIC DNA]</scope>
    <source>
        <strain evidence="5 6">cv. Gransden 2004</strain>
    </source>
</reference>
<sequence>MLQSMALHLIPQTFLGTRIPTPSEFALSSVTSLPLRKTRALPRGEIDALEALPNVSLSNSQEPQLSEDTNKYDGSSQDRLLGQDRDSLSSSNTRVNYRDEFDDSQEKKYYQRYAPRTARDVWKKPDSRAPATVALSDAERKGLQEKYIWVSPNRKSKAGAALWSERRLAMETLQSADDVAATLREVGDSLEIMDLNSVLRRFAKMKQWRDACAVFEYMKENNKLSPPTYTSYFSVLGKSGQSRKAIRVFNELPLDSEVRKNVFVCNSILSTMIYNGKIDKAFRLFEQLKKEGLQPDTVTYSTVIAGCAKTRDGYSKALALIEDIKASGLTQDAVIYGAMMNVCASQGLDREAQATFQEMCDAGFTPNLFHYSSLLNAYASRGKYQQAERVLEAIRAAGLTPNLVVYNSLMNAYANCQMPSKAREVFDRIEAEGLQRDMVSFCSMMDAYAKSDMLKEAQETFDSMIAQGMKPGSVGYSILISAYAKLGEMDGVLKLVDQIEKGQNGECDILLFNTLLKVYCNAGYMDGVTAVLKKMDAEGCGSDRGTFNILIGYFAKEDLGDLALKTLEDMETRGHRPNEATYNALFQGYVKNGKMEEMFEALEAMKQRGITPTNLSLQTIMLGCIEHNRIDVVLAYFPYLKATGIALSYSVMERLVEALVETGQMDVVKDALHLMQTTGQQPSQKTWDLVLQKYVSLGEYEKLLQLLEELKDAGVTASAATYLELLKQVSESDKGVDMLGDFTKLPIPSSSCRSPRVLRLLHLGPAVELILHRPSPLYEPVPKLSIPYSFTIANLFIYLFIQFELCSGTVRPDRWCTFFVWEDFDVELVTQFVRIRYVGRMAREGDYNFTGSALDRGVPYEPKETEDGYTSSFLDKTKIETPEPAKDSAVTLENTEGTETRVGDYNFEGSALERGAPYEPLERKDGYSSTFLDKTKIEAPEPSKDCAVTLENTGGAELRTGDYNFEGSALERGVPYEPKQTEDGYTSTFLETTKVEAPEIKNDSAVTLENKEGAETRLGDYNFEGSAIERGAPYEPRETENGYGSTFLDNTKIETPTPAKDSALTLENTEGAETKEGDYNFEGSALERGVVHEPKETEHGYGSTFLDKSKIETPAPASESAVTLGNSS</sequence>
<evidence type="ECO:0000313" key="6">
    <source>
        <dbReference type="Proteomes" id="UP000006727"/>
    </source>
</evidence>
<feature type="repeat" description="PPR" evidence="3">
    <location>
        <begin position="437"/>
        <end position="471"/>
    </location>
</feature>
<accession>A0A7I4CLV0</accession>
<dbReference type="Pfam" id="PF01535">
    <property type="entry name" value="PPR"/>
    <property type="match status" value="4"/>
</dbReference>
<keyword evidence="6" id="KW-1185">Reference proteome</keyword>
<feature type="repeat" description="PPR" evidence="3">
    <location>
        <begin position="332"/>
        <end position="366"/>
    </location>
</feature>
<feature type="repeat" description="PPR" evidence="3">
    <location>
        <begin position="367"/>
        <end position="401"/>
    </location>
</feature>
<dbReference type="InParanoid" id="A0A7I4CLV0"/>
<dbReference type="InterPro" id="IPR002885">
    <property type="entry name" value="PPR_rpt"/>
</dbReference>
<reference evidence="5" key="3">
    <citation type="submission" date="2020-12" db="UniProtKB">
        <authorList>
            <consortium name="EnsemblPlants"/>
        </authorList>
    </citation>
    <scope>IDENTIFICATION</scope>
</reference>
<reference evidence="5 6" key="1">
    <citation type="journal article" date="2008" name="Science">
        <title>The Physcomitrella genome reveals evolutionary insights into the conquest of land by plants.</title>
        <authorList>
            <person name="Rensing S."/>
            <person name="Lang D."/>
            <person name="Zimmer A."/>
            <person name="Terry A."/>
            <person name="Salamov A."/>
            <person name="Shapiro H."/>
            <person name="Nishiyama T."/>
            <person name="Perroud P.-F."/>
            <person name="Lindquist E."/>
            <person name="Kamisugi Y."/>
            <person name="Tanahashi T."/>
            <person name="Sakakibara K."/>
            <person name="Fujita T."/>
            <person name="Oishi K."/>
            <person name="Shin-I T."/>
            <person name="Kuroki Y."/>
            <person name="Toyoda A."/>
            <person name="Suzuki Y."/>
            <person name="Hashimoto A."/>
            <person name="Yamaguchi K."/>
            <person name="Sugano A."/>
            <person name="Kohara Y."/>
            <person name="Fujiyama A."/>
            <person name="Anterola A."/>
            <person name="Aoki S."/>
            <person name="Ashton N."/>
            <person name="Barbazuk W.B."/>
            <person name="Barker E."/>
            <person name="Bennetzen J."/>
            <person name="Bezanilla M."/>
            <person name="Blankenship R."/>
            <person name="Cho S.H."/>
            <person name="Dutcher S."/>
            <person name="Estelle M."/>
            <person name="Fawcett J.A."/>
            <person name="Gundlach H."/>
            <person name="Hanada K."/>
            <person name="Heyl A."/>
            <person name="Hicks K.A."/>
            <person name="Hugh J."/>
            <person name="Lohr M."/>
            <person name="Mayer K."/>
            <person name="Melkozernov A."/>
            <person name="Murata T."/>
            <person name="Nelson D."/>
            <person name="Pils B."/>
            <person name="Prigge M."/>
            <person name="Reiss B."/>
            <person name="Renner T."/>
            <person name="Rombauts S."/>
            <person name="Rushton P."/>
            <person name="Sanderfoot A."/>
            <person name="Schween G."/>
            <person name="Shiu S.-H."/>
            <person name="Stueber K."/>
            <person name="Theodoulou F.L."/>
            <person name="Tu H."/>
            <person name="Van de Peer Y."/>
            <person name="Verrier P.J."/>
            <person name="Waters E."/>
            <person name="Wood A."/>
            <person name="Yang L."/>
            <person name="Cove D."/>
            <person name="Cuming A."/>
            <person name="Hasebe M."/>
            <person name="Lucas S."/>
            <person name="Mishler D.B."/>
            <person name="Reski R."/>
            <person name="Grigoriev I."/>
            <person name="Quatrano R.S."/>
            <person name="Boore J.L."/>
        </authorList>
    </citation>
    <scope>NUCLEOTIDE SEQUENCE [LARGE SCALE GENOMIC DNA]</scope>
    <source>
        <strain evidence="5 6">cv. Gransden 2004</strain>
    </source>
</reference>
<dbReference type="EnsemblPlants" id="Pp3c24_4430V3.7">
    <property type="protein sequence ID" value="Pp3c24_4430V3.7"/>
    <property type="gene ID" value="Pp3c24_4430"/>
</dbReference>
<feature type="region of interest" description="Disordered" evidence="4">
    <location>
        <begin position="54"/>
        <end position="100"/>
    </location>
</feature>
<feature type="repeat" description="PPR" evidence="3">
    <location>
        <begin position="508"/>
        <end position="542"/>
    </location>
</feature>
<feature type="repeat" description="PPR" evidence="3">
    <location>
        <begin position="683"/>
        <end position="717"/>
    </location>
</feature>
<feature type="repeat" description="PPR" evidence="3">
    <location>
        <begin position="296"/>
        <end position="331"/>
    </location>
</feature>
<name>A0A7I4CLV0_PHYPA</name>
<feature type="repeat" description="PPR" evidence="3">
    <location>
        <begin position="578"/>
        <end position="612"/>
    </location>
</feature>
<dbReference type="Gene3D" id="1.25.40.10">
    <property type="entry name" value="Tetratricopeptide repeat domain"/>
    <property type="match status" value="5"/>
</dbReference>
<feature type="region of interest" description="Disordered" evidence="4">
    <location>
        <begin position="1089"/>
        <end position="1128"/>
    </location>
</feature>
<feature type="compositionally biased region" description="Polar residues" evidence="4">
    <location>
        <begin position="55"/>
        <end position="78"/>
    </location>
</feature>
<organism evidence="5 6">
    <name type="scientific">Physcomitrium patens</name>
    <name type="common">Spreading-leaved earth moss</name>
    <name type="synonym">Physcomitrella patens</name>
    <dbReference type="NCBI Taxonomy" id="3218"/>
    <lineage>
        <taxon>Eukaryota</taxon>
        <taxon>Viridiplantae</taxon>
        <taxon>Streptophyta</taxon>
        <taxon>Embryophyta</taxon>
        <taxon>Bryophyta</taxon>
        <taxon>Bryophytina</taxon>
        <taxon>Bryopsida</taxon>
        <taxon>Funariidae</taxon>
        <taxon>Funariales</taxon>
        <taxon>Funariaceae</taxon>
        <taxon>Physcomitrium</taxon>
    </lineage>
</organism>
<comment type="similarity">
    <text evidence="1">Belongs to the PPR family. P subfamily.</text>
</comment>
<evidence type="ECO:0000256" key="2">
    <source>
        <dbReference type="ARBA" id="ARBA00022737"/>
    </source>
</evidence>
<protein>
    <recommendedName>
        <fullName evidence="7">Pentacotripeptide-repeat region of PRORP domain-containing protein</fullName>
    </recommendedName>
</protein>
<dbReference type="EMBL" id="ABEU02000024">
    <property type="status" value="NOT_ANNOTATED_CDS"/>
    <property type="molecule type" value="Genomic_DNA"/>
</dbReference>
<gene>
    <name evidence="5" type="primary">LOC112277049</name>
</gene>
<evidence type="ECO:0000256" key="3">
    <source>
        <dbReference type="PROSITE-ProRule" id="PRU00708"/>
    </source>
</evidence>
<feature type="repeat" description="PPR" evidence="3">
    <location>
        <begin position="402"/>
        <end position="436"/>
    </location>
</feature>
<dbReference type="Pfam" id="PF13812">
    <property type="entry name" value="PPR_3"/>
    <property type="match status" value="1"/>
</dbReference>
<dbReference type="Proteomes" id="UP000006727">
    <property type="component" value="Chromosome 24"/>
</dbReference>
<feature type="compositionally biased region" description="Basic and acidic residues" evidence="4">
    <location>
        <begin position="1089"/>
        <end position="1099"/>
    </location>
</feature>
<dbReference type="AlphaFoldDB" id="A0A7I4CLV0"/>
<feature type="repeat" description="PPR" evidence="3">
    <location>
        <begin position="543"/>
        <end position="577"/>
    </location>
</feature>
<dbReference type="InterPro" id="IPR011990">
    <property type="entry name" value="TPR-like_helical_dom_sf"/>
</dbReference>
<dbReference type="PANTHER" id="PTHR47447">
    <property type="entry name" value="OS03G0856100 PROTEIN"/>
    <property type="match status" value="1"/>
</dbReference>
<dbReference type="Gramene" id="Pp3c24_4430V3.7">
    <property type="protein sequence ID" value="Pp3c24_4430V3.7"/>
    <property type="gene ID" value="Pp3c24_4430"/>
</dbReference>
<proteinExistence type="inferred from homology"/>
<evidence type="ECO:0008006" key="7">
    <source>
        <dbReference type="Google" id="ProtNLM"/>
    </source>
</evidence>
<dbReference type="PROSITE" id="PS51375">
    <property type="entry name" value="PPR"/>
    <property type="match status" value="10"/>
</dbReference>
<feature type="region of interest" description="Disordered" evidence="4">
    <location>
        <begin position="1027"/>
        <end position="1061"/>
    </location>
</feature>
<dbReference type="NCBIfam" id="TIGR00756">
    <property type="entry name" value="PPR"/>
    <property type="match status" value="9"/>
</dbReference>
<keyword evidence="2" id="KW-0677">Repeat</keyword>
<evidence type="ECO:0000256" key="4">
    <source>
        <dbReference type="SAM" id="MobiDB-lite"/>
    </source>
</evidence>
<dbReference type="GO" id="GO:0003729">
    <property type="term" value="F:mRNA binding"/>
    <property type="evidence" value="ECO:0000318"/>
    <property type="project" value="GO_Central"/>
</dbReference>
<dbReference type="Pfam" id="PF13041">
    <property type="entry name" value="PPR_2"/>
    <property type="match status" value="3"/>
</dbReference>
<dbReference type="PANTHER" id="PTHR47447:SF21">
    <property type="entry name" value="PENTACOTRIPEPTIDE-REPEAT REGION OF PRORP DOMAIN-CONTAINING PROTEIN"/>
    <property type="match status" value="1"/>
</dbReference>
<feature type="repeat" description="PPR" evidence="3">
    <location>
        <begin position="261"/>
        <end position="295"/>
    </location>
</feature>
<evidence type="ECO:0000256" key="1">
    <source>
        <dbReference type="ARBA" id="ARBA00007626"/>
    </source>
</evidence>